<keyword evidence="1" id="KW-0472">Membrane</keyword>
<proteinExistence type="predicted"/>
<keyword evidence="3" id="KW-1185">Reference proteome</keyword>
<dbReference type="RefSeq" id="WP_201427293.1">
    <property type="nucleotide sequence ID" value="NZ_JAEQMG010000054.1"/>
</dbReference>
<evidence type="ECO:0000313" key="2">
    <source>
        <dbReference type="EMBL" id="MBK6088391.1"/>
    </source>
</evidence>
<feature type="transmembrane region" description="Helical" evidence="1">
    <location>
        <begin position="30"/>
        <end position="54"/>
    </location>
</feature>
<feature type="non-terminal residue" evidence="2">
    <location>
        <position position="1"/>
    </location>
</feature>
<dbReference type="AlphaFoldDB" id="A0A934TZG3"/>
<evidence type="ECO:0000256" key="1">
    <source>
        <dbReference type="SAM" id="Phobius"/>
    </source>
</evidence>
<comment type="caution">
    <text evidence="2">The sequence shown here is derived from an EMBL/GenBank/DDBJ whole genome shotgun (WGS) entry which is preliminary data.</text>
</comment>
<name>A0A934TZG3_9FIRM</name>
<dbReference type="EMBL" id="JAEQMG010000054">
    <property type="protein sequence ID" value="MBK6088391.1"/>
    <property type="molecule type" value="Genomic_DNA"/>
</dbReference>
<accession>A0A934TZG3</accession>
<organism evidence="2 3">
    <name type="scientific">Ruminococcus difficilis</name>
    <dbReference type="NCBI Taxonomy" id="2763069"/>
    <lineage>
        <taxon>Bacteria</taxon>
        <taxon>Bacillati</taxon>
        <taxon>Bacillota</taxon>
        <taxon>Clostridia</taxon>
        <taxon>Eubacteriales</taxon>
        <taxon>Oscillospiraceae</taxon>
        <taxon>Ruminococcus</taxon>
    </lineage>
</organism>
<gene>
    <name evidence="2" type="ORF">JKK62_06915</name>
</gene>
<sequence>YNNEEYLRETLLSGRSYSSFELIRASMMNVIIFSAFGLVAVGSALVFTFVRMLSIETAQNYARRFAQIPTPFISISELAQISRANSPLGQSSGITPEWVYKKIVKSIKEGYLRGCSPEKHGGVLRISLSKQIVKDRCPGCGAPIVGAVTENYACHYCGRVITGVIRKQ</sequence>
<reference evidence="2" key="1">
    <citation type="submission" date="2021-01" db="EMBL/GenBank/DDBJ databases">
        <title>Genome public.</title>
        <authorList>
            <person name="Liu C."/>
            <person name="Sun Q."/>
        </authorList>
    </citation>
    <scope>NUCLEOTIDE SEQUENCE</scope>
    <source>
        <strain evidence="2">M6</strain>
    </source>
</reference>
<evidence type="ECO:0000313" key="3">
    <source>
        <dbReference type="Proteomes" id="UP000633365"/>
    </source>
</evidence>
<keyword evidence="1" id="KW-1133">Transmembrane helix</keyword>
<dbReference type="Proteomes" id="UP000633365">
    <property type="component" value="Unassembled WGS sequence"/>
</dbReference>
<keyword evidence="1" id="KW-0812">Transmembrane</keyword>
<protein>
    <submittedName>
        <fullName evidence="2">Uncharacterized protein</fullName>
    </submittedName>
</protein>